<evidence type="ECO:0000259" key="1">
    <source>
        <dbReference type="Pfam" id="PF13966"/>
    </source>
</evidence>
<evidence type="ECO:0000313" key="3">
    <source>
        <dbReference type="Proteomes" id="UP000525078"/>
    </source>
</evidence>
<dbReference type="EMBL" id="JAATIP010000179">
    <property type="protein sequence ID" value="KAF4362984.1"/>
    <property type="molecule type" value="Genomic_DNA"/>
</dbReference>
<reference evidence="2 3" key="1">
    <citation type="journal article" date="2020" name="bioRxiv">
        <title>Sequence and annotation of 42 cannabis genomes reveals extensive copy number variation in cannabinoid synthesis and pathogen resistance genes.</title>
        <authorList>
            <person name="Mckernan K.J."/>
            <person name="Helbert Y."/>
            <person name="Kane L.T."/>
            <person name="Ebling H."/>
            <person name="Zhang L."/>
            <person name="Liu B."/>
            <person name="Eaton Z."/>
            <person name="Mclaughlin S."/>
            <person name="Kingan S."/>
            <person name="Baybayan P."/>
            <person name="Concepcion G."/>
            <person name="Jordan M."/>
            <person name="Riva A."/>
            <person name="Barbazuk W."/>
            <person name="Harkins T."/>
        </authorList>
    </citation>
    <scope>NUCLEOTIDE SEQUENCE [LARGE SCALE GENOMIC DNA]</scope>
    <source>
        <strain evidence="3">cv. Jamaican Lion 4</strain>
        <tissue evidence="2">Leaf</tissue>
    </source>
</reference>
<protein>
    <recommendedName>
        <fullName evidence="1">Reverse transcriptase zinc-binding domain-containing protein</fullName>
    </recommendedName>
</protein>
<name>A0A7J6EX39_CANSA</name>
<feature type="domain" description="Reverse transcriptase zinc-binding" evidence="1">
    <location>
        <begin position="246"/>
        <end position="303"/>
    </location>
</feature>
<dbReference type="PANTHER" id="PTHR33116:SF86">
    <property type="entry name" value="REVERSE TRANSCRIPTASE DOMAIN-CONTAINING PROTEIN"/>
    <property type="match status" value="1"/>
</dbReference>
<organism evidence="2 3">
    <name type="scientific">Cannabis sativa</name>
    <name type="common">Hemp</name>
    <name type="synonym">Marijuana</name>
    <dbReference type="NCBI Taxonomy" id="3483"/>
    <lineage>
        <taxon>Eukaryota</taxon>
        <taxon>Viridiplantae</taxon>
        <taxon>Streptophyta</taxon>
        <taxon>Embryophyta</taxon>
        <taxon>Tracheophyta</taxon>
        <taxon>Spermatophyta</taxon>
        <taxon>Magnoliopsida</taxon>
        <taxon>eudicotyledons</taxon>
        <taxon>Gunneridae</taxon>
        <taxon>Pentapetalae</taxon>
        <taxon>rosids</taxon>
        <taxon>fabids</taxon>
        <taxon>Rosales</taxon>
        <taxon>Cannabaceae</taxon>
        <taxon>Cannabis</taxon>
    </lineage>
</organism>
<dbReference type="PANTHER" id="PTHR33116">
    <property type="entry name" value="REVERSE TRANSCRIPTASE ZINC-BINDING DOMAIN-CONTAINING PROTEIN-RELATED-RELATED"/>
    <property type="match status" value="1"/>
</dbReference>
<evidence type="ECO:0000313" key="2">
    <source>
        <dbReference type="EMBL" id="KAF4362984.1"/>
    </source>
</evidence>
<comment type="caution">
    <text evidence="2">The sequence shown here is derived from an EMBL/GenBank/DDBJ whole genome shotgun (WGS) entry which is preliminary data.</text>
</comment>
<dbReference type="Pfam" id="PF13966">
    <property type="entry name" value="zf-RVT"/>
    <property type="match status" value="1"/>
</dbReference>
<accession>A0A7J6EX39</accession>
<sequence>MPPLKASGPDEMLSKNFKNHWKTVDSDTLSKEDRFLRNPVIWLNSKVKDLKFIKEKICSKIEGWCCKLLSQARRSTLICVVAQSPPTGNVDKDRFLALLDWSSLCLPLDRGGLNFKKFEDINLAIISKLGWKLAIEDDSLWCKVFKVKYWVKRINPFVPKKASVGAKGIMATRDLIRNEACWLTVNGRRADLWHSPWITWLDWNMSRDAFNPLIEQNSVKVSTLIGSDGEWIPSLINRWFVPSVLKITERLKLFLWKLCKDILPFGCRLERIFGNSISCAICGEANDSAQHMFWSCPLAKAVWFASRWSIRRVIDEFNRFGICLVDELCTARNRAFHDHVNPSWRGVMGRVQKAASYLLVAWDTQANSGVMQLVHREIYFGKLVLFVDASFKDMRVAAGIVNTHEYN</sequence>
<gene>
    <name evidence="2" type="ORF">F8388_020500</name>
</gene>
<dbReference type="AlphaFoldDB" id="A0A7J6EX39"/>
<dbReference type="Proteomes" id="UP000525078">
    <property type="component" value="Unassembled WGS sequence"/>
</dbReference>
<dbReference type="InterPro" id="IPR026960">
    <property type="entry name" value="RVT-Znf"/>
</dbReference>
<proteinExistence type="predicted"/>